<dbReference type="InterPro" id="IPR037022">
    <property type="entry name" value="Formyl_trans_C_sf"/>
</dbReference>
<dbReference type="SUPFAM" id="SSF50486">
    <property type="entry name" value="FMT C-terminal domain-like"/>
    <property type="match status" value="1"/>
</dbReference>
<dbReference type="EC" id="2.1.2.9" evidence="3 8"/>
<evidence type="ECO:0000259" key="10">
    <source>
        <dbReference type="Pfam" id="PF02911"/>
    </source>
</evidence>
<dbReference type="Gene3D" id="3.10.25.10">
    <property type="entry name" value="Formyl transferase, C-terminal domain"/>
    <property type="match status" value="1"/>
</dbReference>
<dbReference type="AlphaFoldDB" id="A0A085WIU7"/>
<comment type="caution">
    <text evidence="11">The sequence shown here is derived from an EMBL/GenBank/DDBJ whole genome shotgun (WGS) entry which is preliminary data.</text>
</comment>
<dbReference type="PANTHER" id="PTHR11138:SF5">
    <property type="entry name" value="METHIONYL-TRNA FORMYLTRANSFERASE, MITOCHONDRIAL"/>
    <property type="match status" value="1"/>
</dbReference>
<comment type="function">
    <text evidence="1 8">Attaches a formyl group to the free amino group of methionyl-tRNA(fMet). The formyl group appears to play a dual role in the initiator identity of N-formylmethionyl-tRNA by promoting its recognition by IF2 and preventing the misappropriation of this tRNA by the elongation apparatus.</text>
</comment>
<dbReference type="InterPro" id="IPR036477">
    <property type="entry name" value="Formyl_transf_N_sf"/>
</dbReference>
<dbReference type="NCBIfam" id="TIGR00460">
    <property type="entry name" value="fmt"/>
    <property type="match status" value="1"/>
</dbReference>
<dbReference type="GO" id="GO:0004479">
    <property type="term" value="F:methionyl-tRNA formyltransferase activity"/>
    <property type="evidence" value="ECO:0007669"/>
    <property type="project" value="UniProtKB-UniRule"/>
</dbReference>
<evidence type="ECO:0000313" key="12">
    <source>
        <dbReference type="Proteomes" id="UP000028725"/>
    </source>
</evidence>
<dbReference type="RefSeq" id="WP_044190377.1">
    <property type="nucleotide sequence ID" value="NZ_JMCB01000007.1"/>
</dbReference>
<dbReference type="HAMAP" id="MF_00182">
    <property type="entry name" value="Formyl_trans"/>
    <property type="match status" value="1"/>
</dbReference>
<dbReference type="PATRIC" id="fig|394096.3.peg.4132"/>
<dbReference type="InterPro" id="IPR041711">
    <property type="entry name" value="Met-tRNA-FMT_N"/>
</dbReference>
<accession>A0A085WIU7</accession>
<proteinExistence type="inferred from homology"/>
<protein>
    <recommendedName>
        <fullName evidence="4 8">Methionyl-tRNA formyltransferase</fullName>
        <ecNumber evidence="3 8">2.1.2.9</ecNumber>
    </recommendedName>
</protein>
<evidence type="ECO:0000256" key="5">
    <source>
        <dbReference type="ARBA" id="ARBA00022679"/>
    </source>
</evidence>
<feature type="domain" description="Formyl transferase C-terminal" evidence="10">
    <location>
        <begin position="206"/>
        <end position="300"/>
    </location>
</feature>
<dbReference type="Gene3D" id="3.40.50.170">
    <property type="entry name" value="Formyl transferase, N-terminal domain"/>
    <property type="match status" value="1"/>
</dbReference>
<name>A0A085WIU7_9BACT</name>
<dbReference type="InterPro" id="IPR005793">
    <property type="entry name" value="Formyl_trans_C"/>
</dbReference>
<gene>
    <name evidence="8" type="primary">fmt</name>
    <name evidence="11" type="ORF">DB31_8093</name>
</gene>
<dbReference type="InterPro" id="IPR044135">
    <property type="entry name" value="Met-tRNA-FMT_C"/>
</dbReference>
<sequence length="317" mass="33564">MSRPRIVFMGTPEFAVASLQACFDIGEVVAVVTQPDKPKGRGNALSISPVKALALERGVTVLQPAKLRTPPFSEELRKLAPDVCVVTAYGKILPKDVLEVAPHGSVNVHASLLPRFRGAAPIQWAIAHGDTETGVALMRMDEGLDTGPVIAVKRLPIEPEDTSAILHEKLSKLGGEVLRESLPAYLRGELKPVPQPTEGVVLAPIIQKEDGLLDFTKPAVELERRLRAFTPWPGAFTGLNGARLKVHRVKVGTGHGAPGTVLAAGLGGIEVACGEGSLALLEIQPEGKRVMKAAEFLSGHKLAPGSQPFSAPVESKS</sequence>
<dbReference type="InterPro" id="IPR002376">
    <property type="entry name" value="Formyl_transf_N"/>
</dbReference>
<evidence type="ECO:0000256" key="8">
    <source>
        <dbReference type="HAMAP-Rule" id="MF_00182"/>
    </source>
</evidence>
<comment type="similarity">
    <text evidence="2 8">Belongs to the Fmt family.</text>
</comment>
<dbReference type="OrthoDB" id="9802815at2"/>
<keyword evidence="12" id="KW-1185">Reference proteome</keyword>
<feature type="domain" description="Formyl transferase N-terminal" evidence="9">
    <location>
        <begin position="5"/>
        <end position="180"/>
    </location>
</feature>
<dbReference type="CDD" id="cd08704">
    <property type="entry name" value="Met_tRNA_FMT_C"/>
    <property type="match status" value="1"/>
</dbReference>
<evidence type="ECO:0000256" key="6">
    <source>
        <dbReference type="ARBA" id="ARBA00022917"/>
    </source>
</evidence>
<dbReference type="Proteomes" id="UP000028725">
    <property type="component" value="Unassembled WGS sequence"/>
</dbReference>
<evidence type="ECO:0000256" key="7">
    <source>
        <dbReference type="ARBA" id="ARBA00048558"/>
    </source>
</evidence>
<evidence type="ECO:0000256" key="2">
    <source>
        <dbReference type="ARBA" id="ARBA00010699"/>
    </source>
</evidence>
<dbReference type="InterPro" id="IPR005794">
    <property type="entry name" value="Fmt"/>
</dbReference>
<feature type="binding site" evidence="8">
    <location>
        <begin position="111"/>
        <end position="114"/>
    </location>
    <ligand>
        <name>(6S)-5,6,7,8-tetrahydrofolate</name>
        <dbReference type="ChEBI" id="CHEBI:57453"/>
    </ligand>
</feature>
<evidence type="ECO:0000256" key="4">
    <source>
        <dbReference type="ARBA" id="ARBA00016014"/>
    </source>
</evidence>
<dbReference type="STRING" id="394096.DB31_8093"/>
<dbReference type="PANTHER" id="PTHR11138">
    <property type="entry name" value="METHIONYL-TRNA FORMYLTRANSFERASE"/>
    <property type="match status" value="1"/>
</dbReference>
<dbReference type="CDD" id="cd08646">
    <property type="entry name" value="FMT_core_Met-tRNA-FMT_N"/>
    <property type="match status" value="1"/>
</dbReference>
<reference evidence="11 12" key="1">
    <citation type="submission" date="2014-04" db="EMBL/GenBank/DDBJ databases">
        <title>Genome assembly of Hyalangium minutum DSM 14724.</title>
        <authorList>
            <person name="Sharma G."/>
            <person name="Subramanian S."/>
        </authorList>
    </citation>
    <scope>NUCLEOTIDE SEQUENCE [LARGE SCALE GENOMIC DNA]</scope>
    <source>
        <strain evidence="11 12">DSM 14724</strain>
    </source>
</reference>
<dbReference type="GO" id="GO:0005829">
    <property type="term" value="C:cytosol"/>
    <property type="evidence" value="ECO:0007669"/>
    <property type="project" value="TreeGrafter"/>
</dbReference>
<dbReference type="SUPFAM" id="SSF53328">
    <property type="entry name" value="Formyltransferase"/>
    <property type="match status" value="1"/>
</dbReference>
<comment type="catalytic activity">
    <reaction evidence="7 8">
        <text>L-methionyl-tRNA(fMet) + (6R)-10-formyltetrahydrofolate = N-formyl-L-methionyl-tRNA(fMet) + (6S)-5,6,7,8-tetrahydrofolate + H(+)</text>
        <dbReference type="Rhea" id="RHEA:24380"/>
        <dbReference type="Rhea" id="RHEA-COMP:9952"/>
        <dbReference type="Rhea" id="RHEA-COMP:9953"/>
        <dbReference type="ChEBI" id="CHEBI:15378"/>
        <dbReference type="ChEBI" id="CHEBI:57453"/>
        <dbReference type="ChEBI" id="CHEBI:78530"/>
        <dbReference type="ChEBI" id="CHEBI:78844"/>
        <dbReference type="ChEBI" id="CHEBI:195366"/>
        <dbReference type="EC" id="2.1.2.9"/>
    </reaction>
</comment>
<evidence type="ECO:0000256" key="1">
    <source>
        <dbReference type="ARBA" id="ARBA00002606"/>
    </source>
</evidence>
<dbReference type="EMBL" id="JMCB01000007">
    <property type="protein sequence ID" value="KFE67610.1"/>
    <property type="molecule type" value="Genomic_DNA"/>
</dbReference>
<evidence type="ECO:0000313" key="11">
    <source>
        <dbReference type="EMBL" id="KFE67610.1"/>
    </source>
</evidence>
<evidence type="ECO:0000256" key="3">
    <source>
        <dbReference type="ARBA" id="ARBA00012261"/>
    </source>
</evidence>
<evidence type="ECO:0000259" key="9">
    <source>
        <dbReference type="Pfam" id="PF00551"/>
    </source>
</evidence>
<dbReference type="Pfam" id="PF00551">
    <property type="entry name" value="Formyl_trans_N"/>
    <property type="match status" value="1"/>
</dbReference>
<dbReference type="Pfam" id="PF02911">
    <property type="entry name" value="Formyl_trans_C"/>
    <property type="match status" value="1"/>
</dbReference>
<dbReference type="InterPro" id="IPR011034">
    <property type="entry name" value="Formyl_transferase-like_C_sf"/>
</dbReference>
<keyword evidence="6 8" id="KW-0648">Protein biosynthesis</keyword>
<keyword evidence="5 8" id="KW-0808">Transferase</keyword>
<organism evidence="11 12">
    <name type="scientific">Hyalangium minutum</name>
    <dbReference type="NCBI Taxonomy" id="394096"/>
    <lineage>
        <taxon>Bacteria</taxon>
        <taxon>Pseudomonadati</taxon>
        <taxon>Myxococcota</taxon>
        <taxon>Myxococcia</taxon>
        <taxon>Myxococcales</taxon>
        <taxon>Cystobacterineae</taxon>
        <taxon>Archangiaceae</taxon>
        <taxon>Hyalangium</taxon>
    </lineage>
</organism>